<dbReference type="Pfam" id="PF05154">
    <property type="entry name" value="TM2"/>
    <property type="match status" value="1"/>
</dbReference>
<keyword evidence="3 5" id="KW-1133">Transmembrane helix</keyword>
<keyword evidence="2 5" id="KW-0812">Transmembrane</keyword>
<comment type="caution">
    <text evidence="8">The sequence shown here is derived from an EMBL/GenBank/DDBJ whole genome shotgun (WGS) entry which is preliminary data.</text>
</comment>
<dbReference type="InterPro" id="IPR018929">
    <property type="entry name" value="DUF2510"/>
</dbReference>
<name>A0A557Y136_9MYCO</name>
<accession>A0A557Y136</accession>
<keyword evidence="9" id="KW-1185">Reference proteome</keyword>
<organism evidence="8 9">
    <name type="scientific">Mycobacterium helveticum</name>
    <dbReference type="NCBI Taxonomy" id="2592811"/>
    <lineage>
        <taxon>Bacteria</taxon>
        <taxon>Bacillati</taxon>
        <taxon>Actinomycetota</taxon>
        <taxon>Actinomycetes</taxon>
        <taxon>Mycobacteriales</taxon>
        <taxon>Mycobacteriaceae</taxon>
        <taxon>Mycobacterium</taxon>
    </lineage>
</organism>
<dbReference type="InterPro" id="IPR007829">
    <property type="entry name" value="TM2"/>
</dbReference>
<dbReference type="OrthoDB" id="2004788at2"/>
<feature type="transmembrane region" description="Helical" evidence="5">
    <location>
        <begin position="90"/>
        <end position="114"/>
    </location>
</feature>
<feature type="domain" description="TM2" evidence="6">
    <location>
        <begin position="55"/>
        <end position="105"/>
    </location>
</feature>
<evidence type="ECO:0000256" key="1">
    <source>
        <dbReference type="ARBA" id="ARBA00004141"/>
    </source>
</evidence>
<dbReference type="Proteomes" id="UP000320513">
    <property type="component" value="Unassembled WGS sequence"/>
</dbReference>
<evidence type="ECO:0000259" key="6">
    <source>
        <dbReference type="Pfam" id="PF05154"/>
    </source>
</evidence>
<feature type="domain" description="DUF2510" evidence="7">
    <location>
        <begin position="10"/>
        <end position="37"/>
    </location>
</feature>
<evidence type="ECO:0000256" key="4">
    <source>
        <dbReference type="ARBA" id="ARBA00023136"/>
    </source>
</evidence>
<evidence type="ECO:0000313" key="8">
    <source>
        <dbReference type="EMBL" id="TVS92291.1"/>
    </source>
</evidence>
<comment type="subcellular location">
    <subcellularLocation>
        <location evidence="1">Membrane</location>
        <topology evidence="1">Multi-pass membrane protein</topology>
    </subcellularLocation>
</comment>
<reference evidence="8 9" key="1">
    <citation type="submission" date="2019-07" db="EMBL/GenBank/DDBJ databases">
        <title>New Mycobacterium species.</title>
        <authorList>
            <person name="Tortoli E."/>
            <person name="Ghielmetti G."/>
            <person name="Friedel U."/>
            <person name="Trovato A."/>
        </authorList>
    </citation>
    <scope>NUCLEOTIDE SEQUENCE [LARGE SCALE GENOMIC DNA]</scope>
    <source>
        <strain evidence="8 9">16-83</strain>
    </source>
</reference>
<evidence type="ECO:0000256" key="2">
    <source>
        <dbReference type="ARBA" id="ARBA00022692"/>
    </source>
</evidence>
<dbReference type="AlphaFoldDB" id="A0A557Y136"/>
<gene>
    <name evidence="8" type="ORF">FPZ47_01375</name>
</gene>
<evidence type="ECO:0000256" key="5">
    <source>
        <dbReference type="SAM" id="Phobius"/>
    </source>
</evidence>
<evidence type="ECO:0000259" key="7">
    <source>
        <dbReference type="Pfam" id="PF10708"/>
    </source>
</evidence>
<sequence>MTLPPPLPPPGWYPDPNGAPAQRYFDGSNWTDQLAPLSMPMVAYPVIQGGPMPPSKSAVAAGLLQIFFGTFGAGRFYIGTTGTAVTQLVLGLTGLFFTLFCLIGIVLLVPLWIWTLWRES</sequence>
<evidence type="ECO:0000313" key="9">
    <source>
        <dbReference type="Proteomes" id="UP000320513"/>
    </source>
</evidence>
<keyword evidence="4 5" id="KW-0472">Membrane</keyword>
<dbReference type="EMBL" id="VMQU01000003">
    <property type="protein sequence ID" value="TVS92291.1"/>
    <property type="molecule type" value="Genomic_DNA"/>
</dbReference>
<protein>
    <submittedName>
        <fullName evidence="8">DUF2510 domain-containing protein</fullName>
    </submittedName>
</protein>
<feature type="transmembrane region" description="Helical" evidence="5">
    <location>
        <begin position="58"/>
        <end position="78"/>
    </location>
</feature>
<dbReference type="Pfam" id="PF10708">
    <property type="entry name" value="DUF2510"/>
    <property type="match status" value="1"/>
</dbReference>
<evidence type="ECO:0000256" key="3">
    <source>
        <dbReference type="ARBA" id="ARBA00022989"/>
    </source>
</evidence>
<dbReference type="GO" id="GO:0016020">
    <property type="term" value="C:membrane"/>
    <property type="evidence" value="ECO:0007669"/>
    <property type="project" value="UniProtKB-SubCell"/>
</dbReference>
<proteinExistence type="predicted"/>